<sequence>MARGKNYGRGTHRSGSQANQPSPATRGAKAPTPSVAGGSGTRPTRARKKDRTTLLAASAGFLAVFGGLFTTGALDPLIHDTVALVQAKADSGQPEQLNAGKVVDWMYYEDVPEWSQVRGVPKAPRVSKPTEPARPRIAPPEHPHRVLFNGPPPMPVVSLQPPDDCMQPHNPVSIAHNFAVTATGGGNVSVRWWDMGDPDTQTYEVVAVPEYVNQFNYSRNVPQPPKKFTSVKPVGGCAQMNTTVSGLPRGARYTFALMGVNKSPLNSNRTYSITRATSEVIRIR</sequence>
<evidence type="ECO:0000256" key="1">
    <source>
        <dbReference type="SAM" id="MobiDB-lite"/>
    </source>
</evidence>
<dbReference type="EMBL" id="JAJOMB010000023">
    <property type="protein sequence ID" value="MCD5315671.1"/>
    <property type="molecule type" value="Genomic_DNA"/>
</dbReference>
<keyword evidence="4" id="KW-1185">Reference proteome</keyword>
<evidence type="ECO:0000256" key="2">
    <source>
        <dbReference type="SAM" id="Phobius"/>
    </source>
</evidence>
<organism evidence="3 4">
    <name type="scientific">Kineosporia babensis</name>
    <dbReference type="NCBI Taxonomy" id="499548"/>
    <lineage>
        <taxon>Bacteria</taxon>
        <taxon>Bacillati</taxon>
        <taxon>Actinomycetota</taxon>
        <taxon>Actinomycetes</taxon>
        <taxon>Kineosporiales</taxon>
        <taxon>Kineosporiaceae</taxon>
        <taxon>Kineosporia</taxon>
    </lineage>
</organism>
<reference evidence="3" key="1">
    <citation type="submission" date="2021-11" db="EMBL/GenBank/DDBJ databases">
        <title>Streptomyces corallinus and Kineosporia corallina sp. nov., two new coral-derived marine actinobacteria.</title>
        <authorList>
            <person name="Buangrab K."/>
            <person name="Sutthacheep M."/>
            <person name="Yeemin T."/>
            <person name="Harunari E."/>
            <person name="Igarashi Y."/>
            <person name="Sripreechasak P."/>
            <person name="Kanchanasin P."/>
            <person name="Tanasupawat S."/>
            <person name="Phongsopitanun W."/>
        </authorList>
    </citation>
    <scope>NUCLEOTIDE SEQUENCE</scope>
    <source>
        <strain evidence="3">JCM 31032</strain>
    </source>
</reference>
<feature type="compositionally biased region" description="Polar residues" evidence="1">
    <location>
        <begin position="13"/>
        <end position="23"/>
    </location>
</feature>
<keyword evidence="2" id="KW-0472">Membrane</keyword>
<dbReference type="AlphaFoldDB" id="A0A9X1SXA9"/>
<keyword evidence="2" id="KW-0812">Transmembrane</keyword>
<proteinExistence type="predicted"/>
<feature type="region of interest" description="Disordered" evidence="1">
    <location>
        <begin position="1"/>
        <end position="50"/>
    </location>
</feature>
<accession>A0A9X1SXA9</accession>
<dbReference type="Proteomes" id="UP001138997">
    <property type="component" value="Unassembled WGS sequence"/>
</dbReference>
<protein>
    <recommendedName>
        <fullName evidence="5">Fibronectin type-III domain-containing protein</fullName>
    </recommendedName>
</protein>
<dbReference type="RefSeq" id="WP_231448487.1">
    <property type="nucleotide sequence ID" value="NZ_JAJOMB010000023.1"/>
</dbReference>
<feature type="transmembrane region" description="Helical" evidence="2">
    <location>
        <begin position="52"/>
        <end position="74"/>
    </location>
</feature>
<evidence type="ECO:0000313" key="4">
    <source>
        <dbReference type="Proteomes" id="UP001138997"/>
    </source>
</evidence>
<feature type="region of interest" description="Disordered" evidence="1">
    <location>
        <begin position="119"/>
        <end position="142"/>
    </location>
</feature>
<feature type="compositionally biased region" description="Basic and acidic residues" evidence="1">
    <location>
        <begin position="131"/>
        <end position="142"/>
    </location>
</feature>
<evidence type="ECO:0000313" key="3">
    <source>
        <dbReference type="EMBL" id="MCD5315671.1"/>
    </source>
</evidence>
<keyword evidence="2" id="KW-1133">Transmembrane helix</keyword>
<evidence type="ECO:0008006" key="5">
    <source>
        <dbReference type="Google" id="ProtNLM"/>
    </source>
</evidence>
<gene>
    <name evidence="3" type="ORF">LR394_32720</name>
</gene>
<comment type="caution">
    <text evidence="3">The sequence shown here is derived from an EMBL/GenBank/DDBJ whole genome shotgun (WGS) entry which is preliminary data.</text>
</comment>
<name>A0A9X1SXA9_9ACTN</name>